<dbReference type="Proteomes" id="UP000035955">
    <property type="component" value="Unassembled WGS sequence"/>
</dbReference>
<dbReference type="OrthoDB" id="5355061at2"/>
<dbReference type="PANTHER" id="PTHR11138:SF5">
    <property type="entry name" value="METHIONYL-TRNA FORMYLTRANSFERASE, MITOCHONDRIAL"/>
    <property type="match status" value="1"/>
</dbReference>
<feature type="domain" description="Formyl transferase N-terminal" evidence="1">
    <location>
        <begin position="96"/>
        <end position="165"/>
    </location>
</feature>
<evidence type="ECO:0000313" key="4">
    <source>
        <dbReference type="Proteomes" id="UP000035955"/>
    </source>
</evidence>
<evidence type="ECO:0000259" key="1">
    <source>
        <dbReference type="Pfam" id="PF00551"/>
    </source>
</evidence>
<dbReference type="PATRIC" id="fig|298794.3.peg.3576"/>
<dbReference type="Pfam" id="PF02911">
    <property type="entry name" value="Formyl_trans_C"/>
    <property type="match status" value="1"/>
</dbReference>
<sequence length="288" mass="32220">MKFAFAGIDFLGGVFEALAASGWQPIKLFSRPCDGIYDHNEAVVALARRHRVPIQLSRIRVADIEALSAEHGRDWALVVAGYPWLVTGWPGRVRYALNIHPSPLPDGRGPYPLFRAILDSYESWGVTAHVLAEEGFDTGDILAQDIFPLSAAETHESLLARCQMAAMRLARGPIARELPARWRSAEPQGDGAYWARVSDLDRTLDFRQPVEAVLRRVRAFGAIETLARINDNRIFVQEAHGWTEPHRHTPGTVVHHYRRHIVVAVRDGYVQITRWSSVALADVANLGR</sequence>
<keyword evidence="3" id="KW-0808">Transferase</keyword>
<proteinExistence type="predicted"/>
<evidence type="ECO:0000313" key="3">
    <source>
        <dbReference type="EMBL" id="KMO42131.1"/>
    </source>
</evidence>
<reference evidence="3 4" key="1">
    <citation type="submission" date="2015-03" db="EMBL/GenBank/DDBJ databases">
        <title>Genome sequencing of Methylobacterium variabile DSM 16961.</title>
        <authorList>
            <person name="Chaudhry V."/>
            <person name="Patil P.B."/>
        </authorList>
    </citation>
    <scope>NUCLEOTIDE SEQUENCE [LARGE SCALE GENOMIC DNA]</scope>
    <source>
        <strain evidence="3 4">DSM 16961</strain>
    </source>
</reference>
<dbReference type="SUPFAM" id="SSF50486">
    <property type="entry name" value="FMT C-terminal domain-like"/>
    <property type="match status" value="1"/>
</dbReference>
<dbReference type="InterPro" id="IPR002376">
    <property type="entry name" value="Formyl_transf_N"/>
</dbReference>
<dbReference type="SUPFAM" id="SSF53328">
    <property type="entry name" value="Formyltransferase"/>
    <property type="match status" value="1"/>
</dbReference>
<dbReference type="InterPro" id="IPR036477">
    <property type="entry name" value="Formyl_transf_N_sf"/>
</dbReference>
<protein>
    <submittedName>
        <fullName evidence="3">Formyl transferase</fullName>
    </submittedName>
</protein>
<dbReference type="GO" id="GO:0004479">
    <property type="term" value="F:methionyl-tRNA formyltransferase activity"/>
    <property type="evidence" value="ECO:0007669"/>
    <property type="project" value="TreeGrafter"/>
</dbReference>
<dbReference type="Gene3D" id="3.40.50.12230">
    <property type="match status" value="1"/>
</dbReference>
<dbReference type="InterPro" id="IPR005793">
    <property type="entry name" value="Formyl_trans_C"/>
</dbReference>
<dbReference type="EMBL" id="LABY01000023">
    <property type="protein sequence ID" value="KMO42131.1"/>
    <property type="molecule type" value="Genomic_DNA"/>
</dbReference>
<keyword evidence="4" id="KW-1185">Reference proteome</keyword>
<evidence type="ECO:0000259" key="2">
    <source>
        <dbReference type="Pfam" id="PF02911"/>
    </source>
</evidence>
<dbReference type="InterPro" id="IPR011034">
    <property type="entry name" value="Formyl_transferase-like_C_sf"/>
</dbReference>
<organism evidence="3 4">
    <name type="scientific">Methylobacterium variabile</name>
    <dbReference type="NCBI Taxonomy" id="298794"/>
    <lineage>
        <taxon>Bacteria</taxon>
        <taxon>Pseudomonadati</taxon>
        <taxon>Pseudomonadota</taxon>
        <taxon>Alphaproteobacteria</taxon>
        <taxon>Hyphomicrobiales</taxon>
        <taxon>Methylobacteriaceae</taxon>
        <taxon>Methylobacterium</taxon>
    </lineage>
</organism>
<dbReference type="AlphaFoldDB" id="A0A0J6VSC5"/>
<dbReference type="Pfam" id="PF00551">
    <property type="entry name" value="Formyl_trans_N"/>
    <property type="match status" value="1"/>
</dbReference>
<gene>
    <name evidence="3" type="ORF">VQ02_03790</name>
</gene>
<comment type="caution">
    <text evidence="3">The sequence shown here is derived from an EMBL/GenBank/DDBJ whole genome shotgun (WGS) entry which is preliminary data.</text>
</comment>
<feature type="domain" description="Formyl transferase C-terminal" evidence="2">
    <location>
        <begin position="200"/>
        <end position="274"/>
    </location>
</feature>
<dbReference type="PANTHER" id="PTHR11138">
    <property type="entry name" value="METHIONYL-TRNA FORMYLTRANSFERASE"/>
    <property type="match status" value="1"/>
</dbReference>
<name>A0A0J6VSC5_9HYPH</name>
<accession>A0A0J6VSC5</accession>
<dbReference type="RefSeq" id="WP_048442831.1">
    <property type="nucleotide sequence ID" value="NZ_LABY01000023.1"/>
</dbReference>